<accession>A0AAE1X924</accession>
<dbReference type="PANTHER" id="PTHR45959">
    <property type="entry name" value="BHLH TRANSCRIPTION FACTOR"/>
    <property type="match status" value="1"/>
</dbReference>
<keyword evidence="3" id="KW-0804">Transcription</keyword>
<keyword evidence="4" id="KW-0539">Nucleus</keyword>
<protein>
    <submittedName>
        <fullName evidence="7">Transcription factor</fullName>
    </submittedName>
</protein>
<sequence length="345" mass="38728">MEMKEEYFDEIFGVEGDADDEIFTSDPNLLQYSEYPPPCWSNSCTMQQTITTNVASSSASASACQLIHVESKKPIPVLQEESLVSSVDRAASAFHDQFVISPNYGLSANNLSSNTILNFSSPAVLVADGSMMNNIKNQYEYGLGTNGKHSWNRVNNGSVPARSRLQAREHLVAERKRREKLGQLFINLSKLVPGIKKLDKASILEDAIDYIKILEERIRSLEIEQAKKCSEPDDHLDDSPLRQSSNIDRSTNEVSAIEVKIMDRSVLIKMSCKKQKGFMSRIHMEMEKMNLCEEDIRVMPCGSNALDITILAQMQSECSCSTVKDIVEQLEKAFLNPPHHDMQDN</sequence>
<evidence type="ECO:0000313" key="7">
    <source>
        <dbReference type="EMBL" id="KAK4407490.1"/>
    </source>
</evidence>
<dbReference type="GO" id="GO:0005634">
    <property type="term" value="C:nucleus"/>
    <property type="evidence" value="ECO:0007669"/>
    <property type="project" value="UniProtKB-SubCell"/>
</dbReference>
<organism evidence="7 8">
    <name type="scientific">Sesamum angolense</name>
    <dbReference type="NCBI Taxonomy" id="2727404"/>
    <lineage>
        <taxon>Eukaryota</taxon>
        <taxon>Viridiplantae</taxon>
        <taxon>Streptophyta</taxon>
        <taxon>Embryophyta</taxon>
        <taxon>Tracheophyta</taxon>
        <taxon>Spermatophyta</taxon>
        <taxon>Magnoliopsida</taxon>
        <taxon>eudicotyledons</taxon>
        <taxon>Gunneridae</taxon>
        <taxon>Pentapetalae</taxon>
        <taxon>asterids</taxon>
        <taxon>lamiids</taxon>
        <taxon>Lamiales</taxon>
        <taxon>Pedaliaceae</taxon>
        <taxon>Sesamum</taxon>
    </lineage>
</organism>
<keyword evidence="2" id="KW-0805">Transcription regulation</keyword>
<dbReference type="EMBL" id="JACGWL010000002">
    <property type="protein sequence ID" value="KAK4407490.1"/>
    <property type="molecule type" value="Genomic_DNA"/>
</dbReference>
<feature type="domain" description="BHLH" evidence="6">
    <location>
        <begin position="165"/>
        <end position="214"/>
    </location>
</feature>
<gene>
    <name evidence="7" type="ORF">Sango_0330000</name>
</gene>
<dbReference type="InterPro" id="IPR052610">
    <property type="entry name" value="bHLH_transcription_regulator"/>
</dbReference>
<feature type="region of interest" description="Disordered" evidence="5">
    <location>
        <begin position="229"/>
        <end position="249"/>
    </location>
</feature>
<dbReference type="Proteomes" id="UP001289374">
    <property type="component" value="Unassembled WGS sequence"/>
</dbReference>
<evidence type="ECO:0000256" key="5">
    <source>
        <dbReference type="SAM" id="MobiDB-lite"/>
    </source>
</evidence>
<proteinExistence type="predicted"/>
<dbReference type="InterPro" id="IPR011598">
    <property type="entry name" value="bHLH_dom"/>
</dbReference>
<dbReference type="AlphaFoldDB" id="A0AAE1X924"/>
<reference evidence="7" key="1">
    <citation type="submission" date="2020-06" db="EMBL/GenBank/DDBJ databases">
        <authorList>
            <person name="Li T."/>
            <person name="Hu X."/>
            <person name="Zhang T."/>
            <person name="Song X."/>
            <person name="Zhang H."/>
            <person name="Dai N."/>
            <person name="Sheng W."/>
            <person name="Hou X."/>
            <person name="Wei L."/>
        </authorList>
    </citation>
    <scope>NUCLEOTIDE SEQUENCE</scope>
    <source>
        <strain evidence="7">K16</strain>
        <tissue evidence="7">Leaf</tissue>
    </source>
</reference>
<dbReference type="PANTHER" id="PTHR45959:SF2">
    <property type="entry name" value="BHLH TRANSCRIPTION FACTOR"/>
    <property type="match status" value="1"/>
</dbReference>
<evidence type="ECO:0000259" key="6">
    <source>
        <dbReference type="PROSITE" id="PS50888"/>
    </source>
</evidence>
<reference evidence="7" key="2">
    <citation type="journal article" date="2024" name="Plant">
        <title>Genomic evolution and insights into agronomic trait innovations of Sesamum species.</title>
        <authorList>
            <person name="Miao H."/>
            <person name="Wang L."/>
            <person name="Qu L."/>
            <person name="Liu H."/>
            <person name="Sun Y."/>
            <person name="Le M."/>
            <person name="Wang Q."/>
            <person name="Wei S."/>
            <person name="Zheng Y."/>
            <person name="Lin W."/>
            <person name="Duan Y."/>
            <person name="Cao H."/>
            <person name="Xiong S."/>
            <person name="Wang X."/>
            <person name="Wei L."/>
            <person name="Li C."/>
            <person name="Ma Q."/>
            <person name="Ju M."/>
            <person name="Zhao R."/>
            <person name="Li G."/>
            <person name="Mu C."/>
            <person name="Tian Q."/>
            <person name="Mei H."/>
            <person name="Zhang T."/>
            <person name="Gao T."/>
            <person name="Zhang H."/>
        </authorList>
    </citation>
    <scope>NUCLEOTIDE SEQUENCE</scope>
    <source>
        <strain evidence="7">K16</strain>
    </source>
</reference>
<dbReference type="PROSITE" id="PS50888">
    <property type="entry name" value="BHLH"/>
    <property type="match status" value="1"/>
</dbReference>
<evidence type="ECO:0000313" key="8">
    <source>
        <dbReference type="Proteomes" id="UP001289374"/>
    </source>
</evidence>
<dbReference type="SMART" id="SM00353">
    <property type="entry name" value="HLH"/>
    <property type="match status" value="1"/>
</dbReference>
<name>A0AAE1X924_9LAMI</name>
<keyword evidence="8" id="KW-1185">Reference proteome</keyword>
<comment type="subcellular location">
    <subcellularLocation>
        <location evidence="1">Nucleus</location>
    </subcellularLocation>
</comment>
<evidence type="ECO:0000256" key="4">
    <source>
        <dbReference type="ARBA" id="ARBA00023242"/>
    </source>
</evidence>
<dbReference type="Gene3D" id="4.10.280.10">
    <property type="entry name" value="Helix-loop-helix DNA-binding domain"/>
    <property type="match status" value="1"/>
</dbReference>
<dbReference type="InterPro" id="IPR036638">
    <property type="entry name" value="HLH_DNA-bd_sf"/>
</dbReference>
<evidence type="ECO:0000256" key="1">
    <source>
        <dbReference type="ARBA" id="ARBA00004123"/>
    </source>
</evidence>
<evidence type="ECO:0000256" key="2">
    <source>
        <dbReference type="ARBA" id="ARBA00023015"/>
    </source>
</evidence>
<evidence type="ECO:0000256" key="3">
    <source>
        <dbReference type="ARBA" id="ARBA00023163"/>
    </source>
</evidence>
<comment type="caution">
    <text evidence="7">The sequence shown here is derived from an EMBL/GenBank/DDBJ whole genome shotgun (WGS) entry which is preliminary data.</text>
</comment>
<feature type="compositionally biased region" description="Basic and acidic residues" evidence="5">
    <location>
        <begin position="229"/>
        <end position="240"/>
    </location>
</feature>
<dbReference type="SUPFAM" id="SSF47459">
    <property type="entry name" value="HLH, helix-loop-helix DNA-binding domain"/>
    <property type="match status" value="1"/>
</dbReference>
<dbReference type="Pfam" id="PF00010">
    <property type="entry name" value="HLH"/>
    <property type="match status" value="1"/>
</dbReference>
<dbReference type="GO" id="GO:0046983">
    <property type="term" value="F:protein dimerization activity"/>
    <property type="evidence" value="ECO:0007669"/>
    <property type="project" value="InterPro"/>
</dbReference>